<evidence type="ECO:0000313" key="4">
    <source>
        <dbReference type="Proteomes" id="UP001255246"/>
    </source>
</evidence>
<dbReference type="SUPFAM" id="SSF48179">
    <property type="entry name" value="6-phosphogluconate dehydrogenase C-terminal domain-like"/>
    <property type="match status" value="1"/>
</dbReference>
<dbReference type="InterPro" id="IPR028939">
    <property type="entry name" value="P5C_Rdtase_cat_N"/>
</dbReference>
<dbReference type="EMBL" id="JAVRHR010000002">
    <property type="protein sequence ID" value="MDT0607341.1"/>
    <property type="molecule type" value="Genomic_DNA"/>
</dbReference>
<evidence type="ECO:0000313" key="3">
    <source>
        <dbReference type="EMBL" id="MDT0607341.1"/>
    </source>
</evidence>
<dbReference type="Gene3D" id="1.10.1040.20">
    <property type="entry name" value="ProC-like, C-terminal domain"/>
    <property type="match status" value="1"/>
</dbReference>
<dbReference type="InterPro" id="IPR037108">
    <property type="entry name" value="TM1727-like_C_sf"/>
</dbReference>
<keyword evidence="4" id="KW-1185">Reference proteome</keyword>
<dbReference type="PANTHER" id="PTHR40459">
    <property type="entry name" value="CONSERVED HYPOTHETICAL ALANINE AND LEUCINE RICH PROTEIN"/>
    <property type="match status" value="1"/>
</dbReference>
<comment type="caution">
    <text evidence="3">The sequence shown here is derived from an EMBL/GenBank/DDBJ whole genome shotgun (WGS) entry which is preliminary data.</text>
</comment>
<dbReference type="InterPro" id="IPR018931">
    <property type="entry name" value="DUF2520"/>
</dbReference>
<dbReference type="Gene3D" id="3.40.50.720">
    <property type="entry name" value="NAD(P)-binding Rossmann-like Domain"/>
    <property type="match status" value="1"/>
</dbReference>
<dbReference type="Pfam" id="PF10728">
    <property type="entry name" value="DUF2520"/>
    <property type="match status" value="1"/>
</dbReference>
<dbReference type="PANTHER" id="PTHR40459:SF1">
    <property type="entry name" value="CONSERVED HYPOTHETICAL ALANINE AND LEUCINE RICH PROTEIN"/>
    <property type="match status" value="1"/>
</dbReference>
<dbReference type="InterPro" id="IPR008927">
    <property type="entry name" value="6-PGluconate_DH-like_C_sf"/>
</dbReference>
<feature type="domain" description="DUF2520" evidence="2">
    <location>
        <begin position="121"/>
        <end position="245"/>
    </location>
</feature>
<organism evidence="3 4">
    <name type="scientific">Croceitalea rosinachiae</name>
    <dbReference type="NCBI Taxonomy" id="3075596"/>
    <lineage>
        <taxon>Bacteria</taxon>
        <taxon>Pseudomonadati</taxon>
        <taxon>Bacteroidota</taxon>
        <taxon>Flavobacteriia</taxon>
        <taxon>Flavobacteriales</taxon>
        <taxon>Flavobacteriaceae</taxon>
        <taxon>Croceitalea</taxon>
    </lineage>
</organism>
<evidence type="ECO:0000259" key="1">
    <source>
        <dbReference type="Pfam" id="PF03807"/>
    </source>
</evidence>
<accession>A0ABU3AAX7</accession>
<protein>
    <submittedName>
        <fullName evidence="3">DUF2520 domain-containing protein</fullName>
    </submittedName>
</protein>
<sequence>MLSFVLIGTGNVATHLFNAFLNVDEVAIKQVFGRNRETLKYFSEHCSITTNIDAIVNADIYLIAVTDDEIASVSEIVSRKPGIVAHTSGSISMASIRSKRKGVFYPLQSFTKNKEIDFTKIPICIEASDEKGLSTLNTFANFLTESVNEISSEKRKKLHLAAVFANNFSNHLFQIAQELCETESLPFELIQPLILETVDKLSVLNPKKAQTGPARRNDVLTMQQHLDELNNPIHKKIYQLLSQSIKETYEKKL</sequence>
<dbReference type="Pfam" id="PF03807">
    <property type="entry name" value="F420_oxidored"/>
    <property type="match status" value="1"/>
</dbReference>
<reference evidence="3 4" key="1">
    <citation type="submission" date="2023-09" db="EMBL/GenBank/DDBJ databases">
        <authorList>
            <person name="Rey-Velasco X."/>
        </authorList>
    </citation>
    <scope>NUCLEOTIDE SEQUENCE [LARGE SCALE GENOMIC DNA]</scope>
    <source>
        <strain evidence="3 4">F388</strain>
    </source>
</reference>
<name>A0ABU3AAX7_9FLAO</name>
<dbReference type="Proteomes" id="UP001255246">
    <property type="component" value="Unassembled WGS sequence"/>
</dbReference>
<dbReference type="InterPro" id="IPR036291">
    <property type="entry name" value="NAD(P)-bd_dom_sf"/>
</dbReference>
<gene>
    <name evidence="3" type="ORF">RM706_09885</name>
</gene>
<dbReference type="RefSeq" id="WP_311352014.1">
    <property type="nucleotide sequence ID" value="NZ_JAVRHR010000002.1"/>
</dbReference>
<proteinExistence type="predicted"/>
<dbReference type="SUPFAM" id="SSF51735">
    <property type="entry name" value="NAD(P)-binding Rossmann-fold domains"/>
    <property type="match status" value="1"/>
</dbReference>
<feature type="domain" description="Pyrroline-5-carboxylate reductase catalytic N-terminal" evidence="1">
    <location>
        <begin position="5"/>
        <end position="75"/>
    </location>
</feature>
<evidence type="ECO:0000259" key="2">
    <source>
        <dbReference type="Pfam" id="PF10728"/>
    </source>
</evidence>